<dbReference type="Gene3D" id="3.60.10.10">
    <property type="entry name" value="Endonuclease/exonuclease/phosphatase"/>
    <property type="match status" value="1"/>
</dbReference>
<feature type="region of interest" description="Disordered" evidence="1">
    <location>
        <begin position="330"/>
        <end position="355"/>
    </location>
</feature>
<name>A0ABM3VB48_MUSDO</name>
<keyword evidence="4" id="KW-1185">Reference proteome</keyword>
<gene>
    <name evidence="5" type="primary">LOC131804318</name>
</gene>
<protein>
    <submittedName>
        <fullName evidence="5">Uncharacterized protein LOC131804318</fullName>
    </submittedName>
</protein>
<dbReference type="Proteomes" id="UP001652621">
    <property type="component" value="Unplaced"/>
</dbReference>
<dbReference type="SUPFAM" id="SSF56219">
    <property type="entry name" value="DNase I-like"/>
    <property type="match status" value="1"/>
</dbReference>
<dbReference type="RefSeq" id="XP_058982991.1">
    <property type="nucleotide sequence ID" value="XM_059127008.1"/>
</dbReference>
<dbReference type="GeneID" id="131804318"/>
<feature type="transmembrane region" description="Helical" evidence="2">
    <location>
        <begin position="98"/>
        <end position="120"/>
    </location>
</feature>
<feature type="domain" description="Endonuclease/exonuclease/phosphatase" evidence="3">
    <location>
        <begin position="378"/>
        <end position="473"/>
    </location>
</feature>
<feature type="region of interest" description="Disordered" evidence="1">
    <location>
        <begin position="131"/>
        <end position="150"/>
    </location>
</feature>
<feature type="compositionally biased region" description="Low complexity" evidence="1">
    <location>
        <begin position="131"/>
        <end position="141"/>
    </location>
</feature>
<dbReference type="InterPro" id="IPR036691">
    <property type="entry name" value="Endo/exonu/phosph_ase_sf"/>
</dbReference>
<evidence type="ECO:0000313" key="5">
    <source>
        <dbReference type="RefSeq" id="XP_058982991.1"/>
    </source>
</evidence>
<sequence length="499" mass="55406">MVVGSLGTMLVQHDATSHRDLSVVDDVLANRIEPARTKRIQSEHSWMCFSQNRKISKQERVYAGLAAAGETGVLLFRVNPVSWNPGPAVGYCCADFPILSGIVSGVLLVIVAFTLAGVLLDAEGDEMGSIPSNIPINSSDSGPKEANSKKGYRQSVNYYKKSIDLSQVTEREKTLIRANLKAVRKFEKNHPLLPKCSLEKDLASLLVDIIKRVSTLVDAPSEDRNIPVDGTRNLQRVNPRFHLLRHPLRPSAKRFLLDQSKLTKQSPNLLRPQTRPTNHNIQAKATRGGNFLDCMSVLSRKAKSAKFGGELVFLGEDPTRKRGIQKLPRHRSGCLPRTLGRKRAGGGFPRGDSLQENIVGTGATTIGGSDTPNPPGQVIEKLFAEPGSKGSRIVGCDVNAHHFQCGNKDSNARDETVFDFILRHNLKICNRGNEATFQNKDRDDVMDITLTKVDESLILNWKVYSECPDHRKITFEVLVEGIHQKPNRDPRKAYRVRLY</sequence>
<evidence type="ECO:0000313" key="4">
    <source>
        <dbReference type="Proteomes" id="UP001652621"/>
    </source>
</evidence>
<dbReference type="Pfam" id="PF14529">
    <property type="entry name" value="Exo_endo_phos_2"/>
    <property type="match status" value="1"/>
</dbReference>
<keyword evidence="2" id="KW-0812">Transmembrane</keyword>
<organism evidence="4 5">
    <name type="scientific">Musca domestica</name>
    <name type="common">House fly</name>
    <dbReference type="NCBI Taxonomy" id="7370"/>
    <lineage>
        <taxon>Eukaryota</taxon>
        <taxon>Metazoa</taxon>
        <taxon>Ecdysozoa</taxon>
        <taxon>Arthropoda</taxon>
        <taxon>Hexapoda</taxon>
        <taxon>Insecta</taxon>
        <taxon>Pterygota</taxon>
        <taxon>Neoptera</taxon>
        <taxon>Endopterygota</taxon>
        <taxon>Diptera</taxon>
        <taxon>Brachycera</taxon>
        <taxon>Muscomorpha</taxon>
        <taxon>Muscoidea</taxon>
        <taxon>Muscidae</taxon>
        <taxon>Musca</taxon>
    </lineage>
</organism>
<keyword evidence="2" id="KW-0472">Membrane</keyword>
<accession>A0ABM3VB48</accession>
<evidence type="ECO:0000259" key="3">
    <source>
        <dbReference type="Pfam" id="PF14529"/>
    </source>
</evidence>
<evidence type="ECO:0000256" key="2">
    <source>
        <dbReference type="SAM" id="Phobius"/>
    </source>
</evidence>
<proteinExistence type="predicted"/>
<keyword evidence="2" id="KW-1133">Transmembrane helix</keyword>
<reference evidence="5" key="1">
    <citation type="submission" date="2025-08" db="UniProtKB">
        <authorList>
            <consortium name="RefSeq"/>
        </authorList>
    </citation>
    <scope>IDENTIFICATION</scope>
    <source>
        <strain evidence="5">Aabys</strain>
        <tissue evidence="5">Whole body</tissue>
    </source>
</reference>
<dbReference type="InterPro" id="IPR005135">
    <property type="entry name" value="Endo/exonuclease/phosphatase"/>
</dbReference>
<evidence type="ECO:0000256" key="1">
    <source>
        <dbReference type="SAM" id="MobiDB-lite"/>
    </source>
</evidence>